<dbReference type="EMBL" id="HACG01033696">
    <property type="protein sequence ID" value="CEK80561.1"/>
    <property type="molecule type" value="Transcribed_RNA"/>
</dbReference>
<protein>
    <submittedName>
        <fullName evidence="2">Uncharacterized protein</fullName>
    </submittedName>
</protein>
<accession>A0A0B7AKM3</accession>
<evidence type="ECO:0000313" key="2">
    <source>
        <dbReference type="EMBL" id="CEK80561.1"/>
    </source>
</evidence>
<organism evidence="2">
    <name type="scientific">Arion vulgaris</name>
    <dbReference type="NCBI Taxonomy" id="1028688"/>
    <lineage>
        <taxon>Eukaryota</taxon>
        <taxon>Metazoa</taxon>
        <taxon>Spiralia</taxon>
        <taxon>Lophotrochozoa</taxon>
        <taxon>Mollusca</taxon>
        <taxon>Gastropoda</taxon>
        <taxon>Heterobranchia</taxon>
        <taxon>Euthyneura</taxon>
        <taxon>Panpulmonata</taxon>
        <taxon>Eupulmonata</taxon>
        <taxon>Stylommatophora</taxon>
        <taxon>Helicina</taxon>
        <taxon>Arionoidea</taxon>
        <taxon>Arionidae</taxon>
        <taxon>Arion</taxon>
    </lineage>
</organism>
<dbReference type="EMBL" id="HACG01033693">
    <property type="protein sequence ID" value="CEK80558.1"/>
    <property type="molecule type" value="Transcribed_RNA"/>
</dbReference>
<feature type="non-terminal residue" evidence="2">
    <location>
        <position position="1"/>
    </location>
</feature>
<gene>
    <name evidence="2" type="primary">ORF121579</name>
    <name evidence="1" type="synonym">ORF121564</name>
</gene>
<dbReference type="AlphaFoldDB" id="A0A0B7AKM3"/>
<name>A0A0B7AKM3_9EUPU</name>
<reference evidence="2" key="1">
    <citation type="submission" date="2014-12" db="EMBL/GenBank/DDBJ databases">
        <title>Insight into the proteome of Arion vulgaris.</title>
        <authorList>
            <person name="Aradska J."/>
            <person name="Bulat T."/>
            <person name="Smidak R."/>
            <person name="Sarate P."/>
            <person name="Gangsoo J."/>
            <person name="Sialana F."/>
            <person name="Bilban M."/>
            <person name="Lubec G."/>
        </authorList>
    </citation>
    <scope>NUCLEOTIDE SEQUENCE</scope>
    <source>
        <tissue evidence="2">Skin</tissue>
    </source>
</reference>
<sequence length="71" mass="8042">ALPIWSTSDRYGAYEEVLSEFIARNLIMPSQSLYSTDTVMTIKCCITPDIRLSCSNTDIECSKETVKIIYL</sequence>
<evidence type="ECO:0000313" key="1">
    <source>
        <dbReference type="EMBL" id="CEK80558.1"/>
    </source>
</evidence>
<proteinExistence type="predicted"/>